<accession>A0A2H6KIC9</accession>
<dbReference type="EMBL" id="BDSA01000006">
    <property type="protein sequence ID" value="GBE62748.1"/>
    <property type="molecule type" value="Genomic_DNA"/>
</dbReference>
<evidence type="ECO:0000256" key="7">
    <source>
        <dbReference type="SAM" id="MobiDB-lite"/>
    </source>
</evidence>
<dbReference type="RefSeq" id="XP_028868991.1">
    <property type="nucleotide sequence ID" value="XM_029013158.1"/>
</dbReference>
<dbReference type="Proteomes" id="UP000236319">
    <property type="component" value="Unassembled WGS sequence"/>
</dbReference>
<keyword evidence="5" id="KW-0653">Protein transport</keyword>
<dbReference type="AlphaFoldDB" id="A0A2H6KIC9"/>
<keyword evidence="4" id="KW-0967">Endosome</keyword>
<dbReference type="OrthoDB" id="366288at2759"/>
<comment type="caution">
    <text evidence="8">The sequence shown here is derived from an EMBL/GenBank/DDBJ whole genome shotgun (WGS) entry which is preliminary data.</text>
</comment>
<dbReference type="GO" id="GO:0000815">
    <property type="term" value="C:ESCRT III complex"/>
    <property type="evidence" value="ECO:0007669"/>
    <property type="project" value="TreeGrafter"/>
</dbReference>
<name>A0A2H6KIC9_9APIC</name>
<comment type="similarity">
    <text evidence="2">Belongs to the SNF7 family.</text>
</comment>
<evidence type="ECO:0000313" key="9">
    <source>
        <dbReference type="Proteomes" id="UP000236319"/>
    </source>
</evidence>
<dbReference type="GO" id="GO:0005771">
    <property type="term" value="C:multivesicular body"/>
    <property type="evidence" value="ECO:0007669"/>
    <property type="project" value="TreeGrafter"/>
</dbReference>
<dbReference type="VEuPathDB" id="PiroplasmaDB:BOVATA_042410"/>
<dbReference type="GeneID" id="39876518"/>
<sequence>MGGVASWCGTRRVDTNVTSQIVQLKGQRDVLEEHRASLAHRLAELEETTRNHVRSGEKDKALMCLRKKALLNEQLSKVDTYLYQVLTVISDTEMAQVNFDVYKHLKLGTELVAKISQDMKIEDIEAMMELKQRCNDDMMEASQILAQGFADVDESELLQELDTLCGADASPAPVTAAATPTTIQAAAKADVPLTQEPLHSIPSSLPEKRHEAPRVGPAQKAAIPS</sequence>
<dbReference type="GO" id="GO:0006900">
    <property type="term" value="P:vesicle budding from membrane"/>
    <property type="evidence" value="ECO:0007669"/>
    <property type="project" value="TreeGrafter"/>
</dbReference>
<dbReference type="PANTHER" id="PTHR22761:SF5">
    <property type="entry name" value="CHARGED MULTIVESICULAR BODY PROTEIN 6"/>
    <property type="match status" value="1"/>
</dbReference>
<evidence type="ECO:0000313" key="8">
    <source>
        <dbReference type="EMBL" id="GBE62748.1"/>
    </source>
</evidence>
<evidence type="ECO:0000256" key="3">
    <source>
        <dbReference type="ARBA" id="ARBA00022448"/>
    </source>
</evidence>
<gene>
    <name evidence="8" type="ORF">BOVATA_042410</name>
</gene>
<evidence type="ECO:0000256" key="1">
    <source>
        <dbReference type="ARBA" id="ARBA00004608"/>
    </source>
</evidence>
<evidence type="ECO:0000256" key="2">
    <source>
        <dbReference type="ARBA" id="ARBA00006190"/>
    </source>
</evidence>
<dbReference type="GO" id="GO:0015031">
    <property type="term" value="P:protein transport"/>
    <property type="evidence" value="ECO:0007669"/>
    <property type="project" value="UniProtKB-KW"/>
</dbReference>
<dbReference type="PANTHER" id="PTHR22761">
    <property type="entry name" value="CHARGED MULTIVESICULAR BODY PROTEIN"/>
    <property type="match status" value="1"/>
</dbReference>
<evidence type="ECO:0000256" key="6">
    <source>
        <dbReference type="ARBA" id="ARBA00023136"/>
    </source>
</evidence>
<keyword evidence="3" id="KW-0813">Transport</keyword>
<reference evidence="8 9" key="1">
    <citation type="journal article" date="2017" name="BMC Genomics">
        <title>Whole-genome assembly of Babesia ovata and comparative genomics between closely related pathogens.</title>
        <authorList>
            <person name="Yamagishi J."/>
            <person name="Asada M."/>
            <person name="Hakimi H."/>
            <person name="Tanaka T.Q."/>
            <person name="Sugimoto C."/>
            <person name="Kawazu S."/>
        </authorList>
    </citation>
    <scope>NUCLEOTIDE SEQUENCE [LARGE SCALE GENOMIC DNA]</scope>
    <source>
        <strain evidence="8 9">Miyake</strain>
    </source>
</reference>
<dbReference type="InterPro" id="IPR005024">
    <property type="entry name" value="Snf7_fam"/>
</dbReference>
<dbReference type="Gene3D" id="1.10.287.1060">
    <property type="entry name" value="ESAT-6-like"/>
    <property type="match status" value="1"/>
</dbReference>
<organism evidence="8 9">
    <name type="scientific">Babesia ovata</name>
    <dbReference type="NCBI Taxonomy" id="189622"/>
    <lineage>
        <taxon>Eukaryota</taxon>
        <taxon>Sar</taxon>
        <taxon>Alveolata</taxon>
        <taxon>Apicomplexa</taxon>
        <taxon>Aconoidasida</taxon>
        <taxon>Piroplasmida</taxon>
        <taxon>Babesiidae</taxon>
        <taxon>Babesia</taxon>
    </lineage>
</organism>
<proteinExistence type="inferred from homology"/>
<evidence type="ECO:0000256" key="5">
    <source>
        <dbReference type="ARBA" id="ARBA00022927"/>
    </source>
</evidence>
<comment type="subcellular location">
    <subcellularLocation>
        <location evidence="1">Endosome membrane</location>
    </subcellularLocation>
</comment>
<protein>
    <submittedName>
        <fullName evidence="8">Charged multivesicular body 6</fullName>
    </submittedName>
</protein>
<keyword evidence="6" id="KW-0472">Membrane</keyword>
<dbReference type="Pfam" id="PF03357">
    <property type="entry name" value="Snf7"/>
    <property type="match status" value="1"/>
</dbReference>
<dbReference type="GO" id="GO:0032511">
    <property type="term" value="P:late endosome to vacuole transport via multivesicular body sorting pathway"/>
    <property type="evidence" value="ECO:0007669"/>
    <property type="project" value="TreeGrafter"/>
</dbReference>
<feature type="region of interest" description="Disordered" evidence="7">
    <location>
        <begin position="187"/>
        <end position="225"/>
    </location>
</feature>
<keyword evidence="9" id="KW-1185">Reference proteome</keyword>
<evidence type="ECO:0000256" key="4">
    <source>
        <dbReference type="ARBA" id="ARBA00022753"/>
    </source>
</evidence>